<dbReference type="AlphaFoldDB" id="A0AAV7S6Z2"/>
<accession>A0AAV7S6Z2</accession>
<dbReference type="Proteomes" id="UP001066276">
    <property type="component" value="Chromosome 4_2"/>
</dbReference>
<evidence type="ECO:0000313" key="3">
    <source>
        <dbReference type="Proteomes" id="UP001066276"/>
    </source>
</evidence>
<evidence type="ECO:0000313" key="2">
    <source>
        <dbReference type="EMBL" id="KAJ1159727.1"/>
    </source>
</evidence>
<proteinExistence type="predicted"/>
<feature type="compositionally biased region" description="Basic and acidic residues" evidence="1">
    <location>
        <begin position="213"/>
        <end position="223"/>
    </location>
</feature>
<name>A0AAV7S6Z2_PLEWA</name>
<feature type="region of interest" description="Disordered" evidence="1">
    <location>
        <begin position="211"/>
        <end position="264"/>
    </location>
</feature>
<feature type="region of interest" description="Disordered" evidence="1">
    <location>
        <begin position="126"/>
        <end position="159"/>
    </location>
</feature>
<feature type="compositionally biased region" description="Basic and acidic residues" evidence="1">
    <location>
        <begin position="250"/>
        <end position="264"/>
    </location>
</feature>
<organism evidence="2 3">
    <name type="scientific">Pleurodeles waltl</name>
    <name type="common">Iberian ribbed newt</name>
    <dbReference type="NCBI Taxonomy" id="8319"/>
    <lineage>
        <taxon>Eukaryota</taxon>
        <taxon>Metazoa</taxon>
        <taxon>Chordata</taxon>
        <taxon>Craniata</taxon>
        <taxon>Vertebrata</taxon>
        <taxon>Euteleostomi</taxon>
        <taxon>Amphibia</taxon>
        <taxon>Batrachia</taxon>
        <taxon>Caudata</taxon>
        <taxon>Salamandroidea</taxon>
        <taxon>Salamandridae</taxon>
        <taxon>Pleurodelinae</taxon>
        <taxon>Pleurodeles</taxon>
    </lineage>
</organism>
<feature type="compositionally biased region" description="Basic and acidic residues" evidence="1">
    <location>
        <begin position="128"/>
        <end position="159"/>
    </location>
</feature>
<gene>
    <name evidence="2" type="ORF">NDU88_000232</name>
</gene>
<protein>
    <submittedName>
        <fullName evidence="2">Uncharacterized protein</fullName>
    </submittedName>
</protein>
<keyword evidence="3" id="KW-1185">Reference proteome</keyword>
<evidence type="ECO:0000256" key="1">
    <source>
        <dbReference type="SAM" id="MobiDB-lite"/>
    </source>
</evidence>
<comment type="caution">
    <text evidence="2">The sequence shown here is derived from an EMBL/GenBank/DDBJ whole genome shotgun (WGS) entry which is preliminary data.</text>
</comment>
<dbReference type="EMBL" id="JANPWB010000008">
    <property type="protein sequence ID" value="KAJ1159727.1"/>
    <property type="molecule type" value="Genomic_DNA"/>
</dbReference>
<reference evidence="2" key="1">
    <citation type="journal article" date="2022" name="bioRxiv">
        <title>Sequencing and chromosome-scale assembly of the giantPleurodeles waltlgenome.</title>
        <authorList>
            <person name="Brown T."/>
            <person name="Elewa A."/>
            <person name="Iarovenko S."/>
            <person name="Subramanian E."/>
            <person name="Araus A.J."/>
            <person name="Petzold A."/>
            <person name="Susuki M."/>
            <person name="Suzuki K.-i.T."/>
            <person name="Hayashi T."/>
            <person name="Toyoda A."/>
            <person name="Oliveira C."/>
            <person name="Osipova E."/>
            <person name="Leigh N.D."/>
            <person name="Simon A."/>
            <person name="Yun M.H."/>
        </authorList>
    </citation>
    <scope>NUCLEOTIDE SEQUENCE</scope>
    <source>
        <strain evidence="2">20211129_DDA</strain>
        <tissue evidence="2">Liver</tissue>
    </source>
</reference>
<sequence length="274" mass="30636">MVGFVERGEKSRAHSLEVAKSLLSALVAAPLDWSEDVVDEGAWRCRPTTKVYLRRSGLGQGAGVDQGKALKTYGDVREWRIDLGERIWGEVTEVRGDGLEVYEKFETSTLGPFSFPFSQQLVTGTTRGSREFRAAQDPRGEEEAEPRASGRTNKRSERTAEFKCGDVRMVQWDGRSGELAGVAGHQQITGMAAKWEGEFTASPRHPMVATQHLHAEPSSDREAQPGPSGVASLDLIGHTVLDYDEESLEEREVQEKHRSRRREVEWWQKENILG</sequence>